<dbReference type="InterPro" id="IPR004000">
    <property type="entry name" value="Actin"/>
</dbReference>
<evidence type="ECO:0000313" key="2">
    <source>
        <dbReference type="WBParaSite" id="ECPE_0001185701-mRNA-1"/>
    </source>
</evidence>
<dbReference type="AlphaFoldDB" id="A0A183AXY7"/>
<dbReference type="InterPro" id="IPR043129">
    <property type="entry name" value="ATPase_NBD"/>
</dbReference>
<dbReference type="WBParaSite" id="ECPE_0001185701-mRNA-1">
    <property type="protein sequence ID" value="ECPE_0001185701-mRNA-1"/>
    <property type="gene ID" value="ECPE_0001185701"/>
</dbReference>
<reference evidence="2" key="1">
    <citation type="submission" date="2016-06" db="UniProtKB">
        <authorList>
            <consortium name="WormBaseParasite"/>
        </authorList>
    </citation>
    <scope>IDENTIFICATION</scope>
</reference>
<proteinExistence type="predicted"/>
<comment type="function">
    <text evidence="1">Actins are highly conserved proteins that are involved in various types of cell motility and are ubiquitously expressed in all eukaryotic cells.</text>
</comment>
<protein>
    <submittedName>
        <fullName evidence="2">NAD_binding_9 domain-containing protein</fullName>
    </submittedName>
</protein>
<accession>A0A183AXY7</accession>
<organism evidence="2">
    <name type="scientific">Echinostoma caproni</name>
    <dbReference type="NCBI Taxonomy" id="27848"/>
    <lineage>
        <taxon>Eukaryota</taxon>
        <taxon>Metazoa</taxon>
        <taxon>Spiralia</taxon>
        <taxon>Lophotrochozoa</taxon>
        <taxon>Platyhelminthes</taxon>
        <taxon>Trematoda</taxon>
        <taxon>Digenea</taxon>
        <taxon>Plagiorchiida</taxon>
        <taxon>Echinostomata</taxon>
        <taxon>Echinostomatoidea</taxon>
        <taxon>Echinostomatidae</taxon>
        <taxon>Echinostoma</taxon>
    </lineage>
</organism>
<dbReference type="SUPFAM" id="SSF53067">
    <property type="entry name" value="Actin-like ATPase domain"/>
    <property type="match status" value="1"/>
</dbReference>
<dbReference type="Pfam" id="PF00022">
    <property type="entry name" value="Actin"/>
    <property type="match status" value="1"/>
</dbReference>
<dbReference type="FunFam" id="3.30.420.40:FF:000058">
    <property type="entry name" value="Putative actin-related protein 5"/>
    <property type="match status" value="1"/>
</dbReference>
<name>A0A183AXY7_9TREM</name>
<evidence type="ECO:0000256" key="1">
    <source>
        <dbReference type="ARBA" id="ARBA00003520"/>
    </source>
</evidence>
<dbReference type="Gene3D" id="3.30.420.40">
    <property type="match status" value="2"/>
</dbReference>
<sequence length="127" mass="14403">LGSSEAGFGECAEFVLRDVYREQLKHPDTVTTHWPGLVFLTGSLAQLPGFPERIYTELRPLLPYGPIGDRLKVIVSDTPRLGAWYGARRLALDNRVDIYVTRQLYDECGSDYLVEHPIGNRSWRSPL</sequence>